<dbReference type="Proteomes" id="UP000254978">
    <property type="component" value="Unassembled WGS sequence"/>
</dbReference>
<dbReference type="RefSeq" id="WP_115278507.1">
    <property type="nucleotide sequence ID" value="NZ_AP022600.1"/>
</dbReference>
<sequence>MFDTEISNLSRQGMTTGGIALHLGLEPQYVRQMVSAEVTGLNGKPVYIDTAAEPLPKLASAPPPQKRQPTASRVNRRAAAEKRRAAILQKLAELNTALEA</sequence>
<accession>A0A378TE65</accession>
<evidence type="ECO:0000256" key="1">
    <source>
        <dbReference type="SAM" id="MobiDB-lite"/>
    </source>
</evidence>
<gene>
    <name evidence="2" type="ORF">NCTC10821_02323</name>
</gene>
<proteinExistence type="predicted"/>
<protein>
    <submittedName>
        <fullName evidence="2">Uncharacterized protein</fullName>
    </submittedName>
</protein>
<name>A0A378TE65_9MYCO</name>
<keyword evidence="3" id="KW-1185">Reference proteome</keyword>
<reference evidence="2 3" key="1">
    <citation type="submission" date="2018-06" db="EMBL/GenBank/DDBJ databases">
        <authorList>
            <consortium name="Pathogen Informatics"/>
            <person name="Doyle S."/>
        </authorList>
    </citation>
    <scope>NUCLEOTIDE SEQUENCE [LARGE SCALE GENOMIC DNA]</scope>
    <source>
        <strain evidence="2 3">NCTC10821</strain>
    </source>
</reference>
<evidence type="ECO:0000313" key="2">
    <source>
        <dbReference type="EMBL" id="STZ58804.1"/>
    </source>
</evidence>
<dbReference type="EMBL" id="UGQT01000001">
    <property type="protein sequence ID" value="STZ58804.1"/>
    <property type="molecule type" value="Genomic_DNA"/>
</dbReference>
<organism evidence="2 3">
    <name type="scientific">Mycolicibacterium tokaiense</name>
    <dbReference type="NCBI Taxonomy" id="39695"/>
    <lineage>
        <taxon>Bacteria</taxon>
        <taxon>Bacillati</taxon>
        <taxon>Actinomycetota</taxon>
        <taxon>Actinomycetes</taxon>
        <taxon>Mycobacteriales</taxon>
        <taxon>Mycobacteriaceae</taxon>
        <taxon>Mycolicibacterium</taxon>
    </lineage>
</organism>
<feature type="region of interest" description="Disordered" evidence="1">
    <location>
        <begin position="54"/>
        <end position="80"/>
    </location>
</feature>
<evidence type="ECO:0000313" key="3">
    <source>
        <dbReference type="Proteomes" id="UP000254978"/>
    </source>
</evidence>
<dbReference type="AlphaFoldDB" id="A0A378TE65"/>